<dbReference type="PANTHER" id="PTHR43649">
    <property type="entry name" value="ARABINOSE-BINDING PROTEIN-RELATED"/>
    <property type="match status" value="1"/>
</dbReference>
<dbReference type="InterPro" id="IPR022627">
    <property type="entry name" value="DUF3502"/>
</dbReference>
<dbReference type="EMBL" id="BAAAOH010000001">
    <property type="protein sequence ID" value="GAA1980469.1"/>
    <property type="molecule type" value="Genomic_DNA"/>
</dbReference>
<evidence type="ECO:0000313" key="4">
    <source>
        <dbReference type="Proteomes" id="UP001500326"/>
    </source>
</evidence>
<dbReference type="SUPFAM" id="SSF53850">
    <property type="entry name" value="Periplasmic binding protein-like II"/>
    <property type="match status" value="1"/>
</dbReference>
<dbReference type="Gene3D" id="3.40.190.10">
    <property type="entry name" value="Periplasmic binding protein-like II"/>
    <property type="match status" value="2"/>
</dbReference>
<dbReference type="PANTHER" id="PTHR43649:SF17">
    <property type="entry name" value="ABC TRANSPORTER SOLUTE BINDING PROTEIN-SUGAR TRANSPORT"/>
    <property type="match status" value="1"/>
</dbReference>
<proteinExistence type="predicted"/>
<name>A0ABN2S507_9MICO</name>
<protein>
    <submittedName>
        <fullName evidence="3">ABC transporter substrate-binding protein</fullName>
    </submittedName>
</protein>
<dbReference type="RefSeq" id="WP_344059552.1">
    <property type="nucleotide sequence ID" value="NZ_BAAAOH010000001.1"/>
</dbReference>
<feature type="signal peptide" evidence="1">
    <location>
        <begin position="1"/>
        <end position="23"/>
    </location>
</feature>
<reference evidence="3 4" key="1">
    <citation type="journal article" date="2019" name="Int. J. Syst. Evol. Microbiol.">
        <title>The Global Catalogue of Microorganisms (GCM) 10K type strain sequencing project: providing services to taxonomists for standard genome sequencing and annotation.</title>
        <authorList>
            <consortium name="The Broad Institute Genomics Platform"/>
            <consortium name="The Broad Institute Genome Sequencing Center for Infectious Disease"/>
            <person name="Wu L."/>
            <person name="Ma J."/>
        </authorList>
    </citation>
    <scope>NUCLEOTIDE SEQUENCE [LARGE SCALE GENOMIC DNA]</scope>
    <source>
        <strain evidence="3 4">JCM 14902</strain>
    </source>
</reference>
<evidence type="ECO:0000259" key="2">
    <source>
        <dbReference type="Pfam" id="PF12010"/>
    </source>
</evidence>
<dbReference type="Pfam" id="PF12010">
    <property type="entry name" value="DUF3502"/>
    <property type="match status" value="1"/>
</dbReference>
<keyword evidence="1" id="KW-0732">Signal</keyword>
<gene>
    <name evidence="3" type="ORF">GCM10009777_12410</name>
</gene>
<evidence type="ECO:0000256" key="1">
    <source>
        <dbReference type="SAM" id="SignalP"/>
    </source>
</evidence>
<dbReference type="InterPro" id="IPR050490">
    <property type="entry name" value="Bact_solute-bd_prot1"/>
</dbReference>
<comment type="caution">
    <text evidence="3">The sequence shown here is derived from an EMBL/GenBank/DDBJ whole genome shotgun (WGS) entry which is preliminary data.</text>
</comment>
<organism evidence="3 4">
    <name type="scientific">Microbacterium pumilum</name>
    <dbReference type="NCBI Taxonomy" id="344165"/>
    <lineage>
        <taxon>Bacteria</taxon>
        <taxon>Bacillati</taxon>
        <taxon>Actinomycetota</taxon>
        <taxon>Actinomycetes</taxon>
        <taxon>Micrococcales</taxon>
        <taxon>Microbacteriaceae</taxon>
        <taxon>Microbacterium</taxon>
    </lineage>
</organism>
<sequence>MARKYIKAGAALLALGLSATALAGCTGASDEETEGGDPTEITMLVLGDKPTNGRLEAMLDKLNERLVDQVNAKLDLFYVEWADWQTQYNLQLLSGDDNVDLITTATDWLFAWENAEKGAFLPLSEEMLQEHAPKTWAQVDGDGDWDLTKLDDGQIYFIPEDNFTQYTNHGFFYRGDWATEAGFENGDITKFEDFTKYFQWVKDNKPDAYPWDVAGDPSADLTGYLQGHTDGQTIQQVSAGNYYPFQTTAADPNTVTSWYMEGDELLAAAELAKQWNDIGVWREDALNYDGDTREELYAGLSGADQHHTQTFIGQIYDNLSKKQPGSDPKFFYWGQENGNVFKDIKTHGAMAVSAYSAHPEKALEVYDLLRNDEESYRLINYGIEGTDYIITDDGKLGFPEGYDSSTDSLGSNFWAGRMDELELDRVTDAPNKAEIYAGLDAVAEDYPYSTLLINKDAIDPTLAAMSGVFSQYIPQLAQGKFDDPAAAIAEMRQALKDAGYEDARASIQADLDAWSN</sequence>
<keyword evidence="4" id="KW-1185">Reference proteome</keyword>
<dbReference type="Proteomes" id="UP001500326">
    <property type="component" value="Unassembled WGS sequence"/>
</dbReference>
<feature type="domain" description="DUF3502" evidence="2">
    <location>
        <begin position="453"/>
        <end position="515"/>
    </location>
</feature>
<accession>A0ABN2S507</accession>
<dbReference type="PROSITE" id="PS51257">
    <property type="entry name" value="PROKAR_LIPOPROTEIN"/>
    <property type="match status" value="1"/>
</dbReference>
<evidence type="ECO:0000313" key="3">
    <source>
        <dbReference type="EMBL" id="GAA1980469.1"/>
    </source>
</evidence>
<feature type="chain" id="PRO_5046571609" evidence="1">
    <location>
        <begin position="24"/>
        <end position="516"/>
    </location>
</feature>